<keyword evidence="1" id="KW-0812">Transmembrane</keyword>
<dbReference type="GeneID" id="49394518"/>
<evidence type="ECO:0000259" key="2">
    <source>
        <dbReference type="PROSITE" id="PS51704"/>
    </source>
</evidence>
<dbReference type="GO" id="GO:0008081">
    <property type="term" value="F:phosphoric diester hydrolase activity"/>
    <property type="evidence" value="ECO:0007669"/>
    <property type="project" value="InterPro"/>
</dbReference>
<dbReference type="InterPro" id="IPR017946">
    <property type="entry name" value="PLC-like_Pdiesterase_TIM-brl"/>
</dbReference>
<dbReference type="Pfam" id="PF03009">
    <property type="entry name" value="GDPD"/>
    <property type="match status" value="1"/>
</dbReference>
<feature type="transmembrane region" description="Helical" evidence="1">
    <location>
        <begin position="43"/>
        <end position="61"/>
    </location>
</feature>
<feature type="domain" description="GP-PDE" evidence="2">
    <location>
        <begin position="276"/>
        <end position="505"/>
    </location>
</feature>
<dbReference type="SUPFAM" id="SSF51695">
    <property type="entry name" value="PLC-like phosphodiesterases"/>
    <property type="match status" value="1"/>
</dbReference>
<sequence length="524" mass="59968">MSHREGQWLASRRQLTGPFASWWLVGLWLALVVKLLGIQLGGIVTLGGLLLLSFWLPLFAVRSSRRRWTVRQIGRLWCQLVVLAVWWLPLGWFSYLPTVQASLKLPAVWQNWLFNTRYEWLPVVIPLWLFCWLASWKWLAGVTQFMAVPTGWRDFWHAGRQKHWWSVFKASFAKLLAIIGWLGLVVIGTGFVWLSGIAPLGNVGNQLVSRVLAIIVLAMGQAWWWHVLMGWWSIHWPDSKIPVRPKWQGRLLMLIGGLSLLGYAGWWLGTPPETTPAVIAHRGVNGHDGVQNTTAALRKTVKQTHPDMVEMDIQPTADLHWVVMHDPTLKALAGQAGTVRDYPVNDLSGLPLREHGQTGRLSTFKQYFAIAQQLHQPLLVEIKAVGPADQLMGPFADRYAQMLVRHQGAVHSLDYRVIERLHQRNTKLSVGFITPFYLTDFADSVANFYSLQALTATREQISAAHRHQQPVYFWTVDRSFDMQRLAAMGADGIITNRPGQLRRVQTDSSHYYFYQLINWFLEWL</sequence>
<dbReference type="PANTHER" id="PTHR46211:SF8">
    <property type="entry name" value="PHOSPHODIESTERASE"/>
    <property type="match status" value="1"/>
</dbReference>
<dbReference type="Proteomes" id="UP000051020">
    <property type="component" value="Unassembled WGS sequence"/>
</dbReference>
<feature type="transmembrane region" description="Helical" evidence="1">
    <location>
        <begin position="172"/>
        <end position="195"/>
    </location>
</feature>
<feature type="transmembrane region" description="Helical" evidence="1">
    <location>
        <begin position="73"/>
        <end position="95"/>
    </location>
</feature>
<dbReference type="GO" id="GO:0006629">
    <property type="term" value="P:lipid metabolic process"/>
    <property type="evidence" value="ECO:0007669"/>
    <property type="project" value="InterPro"/>
</dbReference>
<name>A0A837R989_LACPE</name>
<dbReference type="AlphaFoldDB" id="A0A837R989"/>
<evidence type="ECO:0000313" key="4">
    <source>
        <dbReference type="Proteomes" id="UP000051020"/>
    </source>
</evidence>
<reference evidence="3 4" key="1">
    <citation type="journal article" date="2015" name="Genome Announc.">
        <title>Expanding the biotechnology potential of lactobacilli through comparative genomics of 213 strains and associated genera.</title>
        <authorList>
            <person name="Sun Z."/>
            <person name="Harris H.M."/>
            <person name="McCann A."/>
            <person name="Guo C."/>
            <person name="Argimon S."/>
            <person name="Zhang W."/>
            <person name="Yang X."/>
            <person name="Jeffery I.B."/>
            <person name="Cooney J.C."/>
            <person name="Kagawa T.F."/>
            <person name="Liu W."/>
            <person name="Song Y."/>
            <person name="Salvetti E."/>
            <person name="Wrobel A."/>
            <person name="Rasinkangas P."/>
            <person name="Parkhill J."/>
            <person name="Rea M.C."/>
            <person name="O'Sullivan O."/>
            <person name="Ritari J."/>
            <person name="Douillard F.P."/>
            <person name="Paul Ross R."/>
            <person name="Yang R."/>
            <person name="Briner A.E."/>
            <person name="Felis G.E."/>
            <person name="de Vos W.M."/>
            <person name="Barrangou R."/>
            <person name="Klaenhammer T.R."/>
            <person name="Caufield P.W."/>
            <person name="Cui Y."/>
            <person name="Zhang H."/>
            <person name="O'Toole P.W."/>
        </authorList>
    </citation>
    <scope>NUCLEOTIDE SEQUENCE [LARGE SCALE GENOMIC DNA]</scope>
    <source>
        <strain evidence="3 4">DSM 20314</strain>
    </source>
</reference>
<comment type="caution">
    <text evidence="3">The sequence shown here is derived from an EMBL/GenBank/DDBJ whole genome shotgun (WGS) entry which is preliminary data.</text>
</comment>
<accession>A0A837R989</accession>
<dbReference type="PANTHER" id="PTHR46211">
    <property type="entry name" value="GLYCEROPHOSPHORYL DIESTER PHOSPHODIESTERASE"/>
    <property type="match status" value="1"/>
</dbReference>
<feature type="transmembrane region" description="Helical" evidence="1">
    <location>
        <begin position="120"/>
        <end position="139"/>
    </location>
</feature>
<gene>
    <name evidence="3" type="ORF">FD24_GL000397</name>
</gene>
<dbReference type="PROSITE" id="PS51704">
    <property type="entry name" value="GP_PDE"/>
    <property type="match status" value="1"/>
</dbReference>
<keyword evidence="1" id="KW-1133">Transmembrane helix</keyword>
<proteinExistence type="predicted"/>
<dbReference type="EMBL" id="AZCU01000010">
    <property type="protein sequence ID" value="KRK24472.1"/>
    <property type="molecule type" value="Genomic_DNA"/>
</dbReference>
<evidence type="ECO:0000256" key="1">
    <source>
        <dbReference type="SAM" id="Phobius"/>
    </source>
</evidence>
<dbReference type="InterPro" id="IPR030395">
    <property type="entry name" value="GP_PDE_dom"/>
</dbReference>
<feature type="transmembrane region" description="Helical" evidence="1">
    <location>
        <begin position="20"/>
        <end position="37"/>
    </location>
</feature>
<feature type="transmembrane region" description="Helical" evidence="1">
    <location>
        <begin position="251"/>
        <end position="269"/>
    </location>
</feature>
<evidence type="ECO:0000313" key="3">
    <source>
        <dbReference type="EMBL" id="KRK24472.1"/>
    </source>
</evidence>
<protein>
    <submittedName>
        <fullName evidence="3">Glycerophosphodiester phosphodiesterase</fullName>
    </submittedName>
</protein>
<keyword evidence="1" id="KW-0472">Membrane</keyword>
<dbReference type="Gene3D" id="3.20.20.190">
    <property type="entry name" value="Phosphatidylinositol (PI) phosphodiesterase"/>
    <property type="match status" value="1"/>
</dbReference>
<dbReference type="RefSeq" id="WP_050339387.1">
    <property type="nucleotide sequence ID" value="NZ_AZCU01000010.1"/>
</dbReference>
<organism evidence="3 4">
    <name type="scientific">Lactiplantibacillus pentosus DSM 20314</name>
    <dbReference type="NCBI Taxonomy" id="1423791"/>
    <lineage>
        <taxon>Bacteria</taxon>
        <taxon>Bacillati</taxon>
        <taxon>Bacillota</taxon>
        <taxon>Bacilli</taxon>
        <taxon>Lactobacillales</taxon>
        <taxon>Lactobacillaceae</taxon>
        <taxon>Lactiplantibacillus</taxon>
    </lineage>
</organism>
<dbReference type="CDD" id="cd08579">
    <property type="entry name" value="GDPD_memb_like"/>
    <property type="match status" value="1"/>
</dbReference>
<feature type="transmembrane region" description="Helical" evidence="1">
    <location>
        <begin position="207"/>
        <end position="231"/>
    </location>
</feature>